<organism evidence="12 13">
    <name type="scientific">Mycolicibacterium hodleri</name>
    <dbReference type="NCBI Taxonomy" id="49897"/>
    <lineage>
        <taxon>Bacteria</taxon>
        <taxon>Bacillati</taxon>
        <taxon>Actinomycetota</taxon>
        <taxon>Actinomycetes</taxon>
        <taxon>Mycobacteriales</taxon>
        <taxon>Mycobacteriaceae</taxon>
        <taxon>Mycolicibacterium</taxon>
    </lineage>
</organism>
<evidence type="ECO:0000313" key="13">
    <source>
        <dbReference type="Proteomes" id="UP000320095"/>
    </source>
</evidence>
<comment type="catalytic activity">
    <reaction evidence="5">
        <text>alpha,alpha-trehalose(out) + ATP + H2O = alpha,alpha-trehalose(in) + ADP + phosphate + H(+)</text>
        <dbReference type="Rhea" id="RHEA:75203"/>
        <dbReference type="ChEBI" id="CHEBI:15377"/>
        <dbReference type="ChEBI" id="CHEBI:15378"/>
        <dbReference type="ChEBI" id="CHEBI:16551"/>
        <dbReference type="ChEBI" id="CHEBI:30616"/>
        <dbReference type="ChEBI" id="CHEBI:43474"/>
        <dbReference type="ChEBI" id="CHEBI:456216"/>
    </reaction>
</comment>
<dbReference type="GO" id="GO:0043190">
    <property type="term" value="C:ATP-binding cassette (ABC) transporter complex"/>
    <property type="evidence" value="ECO:0007669"/>
    <property type="project" value="InterPro"/>
</dbReference>
<evidence type="ECO:0000256" key="2">
    <source>
        <dbReference type="ARBA" id="ARBA00022448"/>
    </source>
</evidence>
<evidence type="ECO:0000256" key="6">
    <source>
        <dbReference type="ARBA" id="ARBA00056091"/>
    </source>
</evidence>
<keyword evidence="3" id="KW-0547">Nucleotide-binding</keyword>
<dbReference type="PROSITE" id="PS50893">
    <property type="entry name" value="ABC_TRANSPORTER_2"/>
    <property type="match status" value="1"/>
</dbReference>
<evidence type="ECO:0000256" key="10">
    <source>
        <dbReference type="ARBA" id="ARBA00082626"/>
    </source>
</evidence>
<dbReference type="Proteomes" id="UP000320095">
    <property type="component" value="Unassembled WGS sequence"/>
</dbReference>
<dbReference type="InterPro" id="IPR008995">
    <property type="entry name" value="Mo/tungstate-bd_C_term_dom"/>
</dbReference>
<dbReference type="EMBL" id="RCZG01000016">
    <property type="protein sequence ID" value="TPG29553.1"/>
    <property type="molecule type" value="Genomic_DNA"/>
</dbReference>
<dbReference type="PANTHER" id="PTHR42781">
    <property type="entry name" value="SPERMIDINE/PUTRESCINE IMPORT ATP-BINDING PROTEIN POTA"/>
    <property type="match status" value="1"/>
</dbReference>
<keyword evidence="2" id="KW-0813">Transport</keyword>
<dbReference type="SMART" id="SM00382">
    <property type="entry name" value="AAA"/>
    <property type="match status" value="1"/>
</dbReference>
<evidence type="ECO:0000256" key="7">
    <source>
        <dbReference type="ARBA" id="ARBA00063658"/>
    </source>
</evidence>
<dbReference type="PROSITE" id="PS00211">
    <property type="entry name" value="ABC_TRANSPORTER_1"/>
    <property type="match status" value="1"/>
</dbReference>
<dbReference type="Pfam" id="PF00005">
    <property type="entry name" value="ABC_tran"/>
    <property type="match status" value="1"/>
</dbReference>
<dbReference type="InterPro" id="IPR013611">
    <property type="entry name" value="Transp-assoc_OB_typ2"/>
</dbReference>
<evidence type="ECO:0000256" key="1">
    <source>
        <dbReference type="ARBA" id="ARBA00004515"/>
    </source>
</evidence>
<sequence>MPSANEPSPVMTAVTEPAVTAPAAAIRLQHVDKAHGDVRVLQDVSLDIADGEFFTLLGPSGSGKTTLLRIIAGLLEADRGELLIGGESMRGRPAHARDLGVVFQSLALFPHLSVGDNVAFPLRMRRVGRKEIATRVRDALALVQLPDVQARRVGELSGGQLQRVALARALVYQPRILLLDEPLSALDRRLRETMQLELTRIHRELGVTIVNVTHDQREALMVSDRIAVMEAGRIVQCAPGRDLYAKPASTFVAGFLGDPLLLEGHVTSANGSRTLTNSSVTVTVPASAPLGDAVAVMRPERLRLLGPADANRTYDNQLDGTVGFAAFDGNGIFYQVRLDCGVSATVHVPAREEARLRDLDERVVVAWNATDVPIVAKH</sequence>
<dbReference type="PANTHER" id="PTHR42781:SF4">
    <property type="entry name" value="SPERMIDINE_PUTRESCINE IMPORT ATP-BINDING PROTEIN POTA"/>
    <property type="match status" value="1"/>
</dbReference>
<dbReference type="Gene3D" id="3.40.50.300">
    <property type="entry name" value="P-loop containing nucleotide triphosphate hydrolases"/>
    <property type="match status" value="1"/>
</dbReference>
<dbReference type="AlphaFoldDB" id="A0A502DW02"/>
<evidence type="ECO:0000256" key="8">
    <source>
        <dbReference type="ARBA" id="ARBA00072105"/>
    </source>
</evidence>
<protein>
    <recommendedName>
        <fullName evidence="8">Trehalose import ATP-binding protein SugC</fullName>
    </recommendedName>
    <alternativeName>
        <fullName evidence="10">Nucleotide-binding domain of SugABC transporter</fullName>
    </alternativeName>
    <alternativeName>
        <fullName evidence="9">SugABC transporter ATPase SugC</fullName>
    </alternativeName>
</protein>
<dbReference type="FunFam" id="3.40.50.300:FF:000042">
    <property type="entry name" value="Maltose/maltodextrin ABC transporter, ATP-binding protein"/>
    <property type="match status" value="1"/>
</dbReference>
<evidence type="ECO:0000256" key="4">
    <source>
        <dbReference type="ARBA" id="ARBA00022840"/>
    </source>
</evidence>
<dbReference type="GO" id="GO:0016887">
    <property type="term" value="F:ATP hydrolysis activity"/>
    <property type="evidence" value="ECO:0007669"/>
    <property type="project" value="InterPro"/>
</dbReference>
<dbReference type="Pfam" id="PF08402">
    <property type="entry name" value="TOBE_2"/>
    <property type="match status" value="1"/>
</dbReference>
<dbReference type="InterPro" id="IPR027417">
    <property type="entry name" value="P-loop_NTPase"/>
</dbReference>
<dbReference type="InterPro" id="IPR050093">
    <property type="entry name" value="ABC_SmlMolc_Importer"/>
</dbReference>
<comment type="subunit">
    <text evidence="7">Monomer. Homodimerizes in the presence of ATP. The complex is composed of two ATP-binding proteins (SugC), two transmembrane proteins (SugA and SugB) and a solute-binding protein (LpqY).</text>
</comment>
<evidence type="ECO:0000256" key="5">
    <source>
        <dbReference type="ARBA" id="ARBA00050305"/>
    </source>
</evidence>
<accession>A0A502DW02</accession>
<dbReference type="InterPro" id="IPR003593">
    <property type="entry name" value="AAA+_ATPase"/>
</dbReference>
<comment type="function">
    <text evidence="6">Part of the ABC transporter complex LpqY-SugA-SugB-SugC, which is highly specific for uptake of trehalose. Involved in the recycling of extracellular trehalose released from trehalose-containing molecules synthesized by M.tuberculosis. Trehalose uptake is essential for virulence. Responsible for energy coupling to the transport system.</text>
</comment>
<comment type="subcellular location">
    <subcellularLocation>
        <location evidence="1">Cell inner membrane</location>
        <topology evidence="1">Peripheral membrane protein</topology>
        <orientation evidence="1">Cytoplasmic side</orientation>
    </subcellularLocation>
</comment>
<dbReference type="SUPFAM" id="SSF52540">
    <property type="entry name" value="P-loop containing nucleoside triphosphate hydrolases"/>
    <property type="match status" value="1"/>
</dbReference>
<keyword evidence="13" id="KW-1185">Reference proteome</keyword>
<dbReference type="GO" id="GO:0005524">
    <property type="term" value="F:ATP binding"/>
    <property type="evidence" value="ECO:0007669"/>
    <property type="project" value="UniProtKB-KW"/>
</dbReference>
<dbReference type="InterPro" id="IPR017871">
    <property type="entry name" value="ABC_transporter-like_CS"/>
</dbReference>
<comment type="caution">
    <text evidence="12">The sequence shown here is derived from an EMBL/GenBank/DDBJ whole genome shotgun (WGS) entry which is preliminary data.</text>
</comment>
<name>A0A502DW02_9MYCO</name>
<dbReference type="InterPro" id="IPR003439">
    <property type="entry name" value="ABC_transporter-like_ATP-bd"/>
</dbReference>
<dbReference type="SUPFAM" id="SSF50331">
    <property type="entry name" value="MOP-like"/>
    <property type="match status" value="1"/>
</dbReference>
<keyword evidence="4 12" id="KW-0067">ATP-binding</keyword>
<reference evidence="12 13" key="1">
    <citation type="journal article" date="2019" name="Environ. Microbiol.">
        <title>Species interactions and distinct microbial communities in high Arctic permafrost affected cryosols are associated with the CH4 and CO2 gas fluxes.</title>
        <authorList>
            <person name="Altshuler I."/>
            <person name="Hamel J."/>
            <person name="Turney S."/>
            <person name="Magnuson E."/>
            <person name="Levesque R."/>
            <person name="Greer C."/>
            <person name="Whyte L.G."/>
        </authorList>
    </citation>
    <scope>NUCLEOTIDE SEQUENCE [LARGE SCALE GENOMIC DNA]</scope>
    <source>
        <strain evidence="12 13">S5.20</strain>
    </source>
</reference>
<proteinExistence type="predicted"/>
<dbReference type="GO" id="GO:0140359">
    <property type="term" value="F:ABC-type transporter activity"/>
    <property type="evidence" value="ECO:0007669"/>
    <property type="project" value="UniProtKB-ARBA"/>
</dbReference>
<evidence type="ECO:0000256" key="3">
    <source>
        <dbReference type="ARBA" id="ARBA00022741"/>
    </source>
</evidence>
<feature type="domain" description="ABC transporter" evidence="11">
    <location>
        <begin position="26"/>
        <end position="256"/>
    </location>
</feature>
<gene>
    <name evidence="12" type="ORF">EAH80_26360</name>
</gene>
<evidence type="ECO:0000313" key="12">
    <source>
        <dbReference type="EMBL" id="TPG29553.1"/>
    </source>
</evidence>
<evidence type="ECO:0000259" key="11">
    <source>
        <dbReference type="PROSITE" id="PS50893"/>
    </source>
</evidence>
<evidence type="ECO:0000256" key="9">
    <source>
        <dbReference type="ARBA" id="ARBA00080647"/>
    </source>
</evidence>